<keyword evidence="10 12" id="KW-0413">Isomerase</keyword>
<feature type="binding site" evidence="12">
    <location>
        <position position="465"/>
    </location>
    <ligand>
        <name>Zn(2+)</name>
        <dbReference type="ChEBI" id="CHEBI:29105"/>
        <label>2</label>
    </ligand>
</feature>
<evidence type="ECO:0000313" key="14">
    <source>
        <dbReference type="EMBL" id="APG27634.1"/>
    </source>
</evidence>
<dbReference type="Pfam" id="PF17764">
    <property type="entry name" value="PriA_3primeBD"/>
    <property type="match status" value="1"/>
</dbReference>
<dbReference type="GO" id="GO:0006302">
    <property type="term" value="P:double-strand break repair"/>
    <property type="evidence" value="ECO:0007669"/>
    <property type="project" value="InterPro"/>
</dbReference>
<dbReference type="PANTHER" id="PTHR30580:SF0">
    <property type="entry name" value="PRIMOSOMAL PROTEIN N"/>
    <property type="match status" value="1"/>
</dbReference>
<dbReference type="Pfam" id="PF00271">
    <property type="entry name" value="Helicase_C"/>
    <property type="match status" value="1"/>
</dbReference>
<feature type="binding site" evidence="12">
    <location>
        <position position="481"/>
    </location>
    <ligand>
        <name>Zn(2+)</name>
        <dbReference type="ChEBI" id="CHEBI:29105"/>
        <label>1</label>
    </ligand>
</feature>
<dbReference type="Pfam" id="PF18074">
    <property type="entry name" value="PriA_C"/>
    <property type="match status" value="1"/>
</dbReference>
<evidence type="ECO:0000259" key="13">
    <source>
        <dbReference type="PROSITE" id="PS51192"/>
    </source>
</evidence>
<comment type="catalytic activity">
    <reaction evidence="11 12">
        <text>ATP + H2O = ADP + phosphate + H(+)</text>
        <dbReference type="Rhea" id="RHEA:13065"/>
        <dbReference type="ChEBI" id="CHEBI:15377"/>
        <dbReference type="ChEBI" id="CHEBI:15378"/>
        <dbReference type="ChEBI" id="CHEBI:30616"/>
        <dbReference type="ChEBI" id="CHEBI:43474"/>
        <dbReference type="ChEBI" id="CHEBI:456216"/>
        <dbReference type="EC" id="5.6.2.4"/>
    </reaction>
</comment>
<dbReference type="KEGG" id="pef:A7E78_07150"/>
<dbReference type="InterPro" id="IPR042115">
    <property type="entry name" value="PriA_3primeBD_sf"/>
</dbReference>
<dbReference type="SUPFAM" id="SSF52540">
    <property type="entry name" value="P-loop containing nucleoside triphosphate hydrolases"/>
    <property type="match status" value="2"/>
</dbReference>
<evidence type="ECO:0000256" key="7">
    <source>
        <dbReference type="ARBA" id="ARBA00022833"/>
    </source>
</evidence>
<dbReference type="GO" id="GO:0006269">
    <property type="term" value="P:DNA replication, synthesis of primer"/>
    <property type="evidence" value="ECO:0007669"/>
    <property type="project" value="UniProtKB-KW"/>
</dbReference>
<dbReference type="FunFam" id="3.40.50.300:FF:000489">
    <property type="entry name" value="Primosome assembly protein PriA"/>
    <property type="match status" value="1"/>
</dbReference>
<dbReference type="FunFam" id="3.40.1440.60:FF:000001">
    <property type="entry name" value="Primosomal protein N"/>
    <property type="match status" value="1"/>
</dbReference>
<dbReference type="GO" id="GO:0003677">
    <property type="term" value="F:DNA binding"/>
    <property type="evidence" value="ECO:0007669"/>
    <property type="project" value="UniProtKB-UniRule"/>
</dbReference>
<keyword evidence="2 12" id="KW-0235">DNA replication</keyword>
<comment type="cofactor">
    <cofactor evidence="12">
        <name>Zn(2+)</name>
        <dbReference type="ChEBI" id="CHEBI:29105"/>
    </cofactor>
    <text evidence="12">Binds 2 zinc ions per subunit.</text>
</comment>
<dbReference type="InterPro" id="IPR040498">
    <property type="entry name" value="PriA_CRR"/>
</dbReference>
<dbReference type="Pfam" id="PF18319">
    <property type="entry name" value="Zn_ribbon_PriA"/>
    <property type="match status" value="1"/>
</dbReference>
<keyword evidence="8 12" id="KW-0067">ATP-binding</keyword>
<evidence type="ECO:0000256" key="5">
    <source>
        <dbReference type="ARBA" id="ARBA00022801"/>
    </source>
</evidence>
<feature type="binding site" evidence="12">
    <location>
        <position position="438"/>
    </location>
    <ligand>
        <name>Zn(2+)</name>
        <dbReference type="ChEBI" id="CHEBI:29105"/>
        <label>1</label>
    </ligand>
</feature>
<dbReference type="InterPro" id="IPR005259">
    <property type="entry name" value="PriA"/>
</dbReference>
<feature type="domain" description="Helicase ATP-binding" evidence="13">
    <location>
        <begin position="210"/>
        <end position="379"/>
    </location>
</feature>
<keyword evidence="7 12" id="KW-0862">Zinc</keyword>
<dbReference type="GO" id="GO:0006270">
    <property type="term" value="P:DNA replication initiation"/>
    <property type="evidence" value="ECO:0007669"/>
    <property type="project" value="TreeGrafter"/>
</dbReference>
<dbReference type="RefSeq" id="WP_072283599.1">
    <property type="nucleotide sequence ID" value="NZ_CP015519.1"/>
</dbReference>
<dbReference type="CDD" id="cd18804">
    <property type="entry name" value="SF2_C_priA"/>
    <property type="match status" value="1"/>
</dbReference>
<dbReference type="Pfam" id="PF00270">
    <property type="entry name" value="DEAD"/>
    <property type="match status" value="1"/>
</dbReference>
<keyword evidence="5 12" id="KW-0378">Hydrolase</keyword>
<keyword evidence="3 12" id="KW-0479">Metal-binding</keyword>
<dbReference type="InterPro" id="IPR001650">
    <property type="entry name" value="Helicase_C-like"/>
</dbReference>
<dbReference type="NCBIfam" id="TIGR00595">
    <property type="entry name" value="priA"/>
    <property type="match status" value="1"/>
</dbReference>
<sequence>MSDLIARVAVAAPLPQALYYRIPESLSQQARVGARLRVPLGRRQVVGYLLGFTDQPVARLKDVLEVLDREPLFHESMVAFFEWAADYYCHPLGEVIRTALPAGLSGVGKGPKILSESFFTLLLEKEEPRGAKQRAIVDYLRQHGATPLTQLKEQFGDVYGSLKRLVEQGFVTEDKKERNRDPFAAVPLTADCPVEPAEGQLVALQTIEEALAGNDFRPMLLHGVTGSGKTEVYLRAVQQALKLGRKALVLVPEIALTPQLVGRFRARFAAEGARLAVLHSGLSDGERYDTWRTVARGESDIVIGARSAIFAPIENLGIIVVDEEHEGSYKQGDGFRYHARDLALLRGQMLGATVLLGSATPALTTFYRAQQGQSEYLPLADRVMGRPLPTVELVDLSEQRPEGVLAEPLRQALLENLERGEQSLLLLNRRGFAPFLLCVDCGATVRCPNCEITLTYYQQQRVLRCNYCDFSLTPPDTCPVCHGNELAPEGAGTERLEEELAELLPAANIGRMDRDTTLRKGTHQKLIDGMASRRIDVLVGTQMVAKGHDFPGVTLVGVVNADSALNLPDFRSAERAFSLLTQVAGRAGRGEKPGRVLIQTYDPEHYVLSCAAGHDYRSFYDEELVNREMLGYPPFGHLVNCLLAGNDEQRVIAAAEGLADAWQELADGTTVEILGPAPCPLSRLRGKWRRQILLKAPSRSALRHLLNHFKDLRSRVPAGVTATIDVDPIDML</sequence>
<evidence type="ECO:0000313" key="15">
    <source>
        <dbReference type="Proteomes" id="UP000182517"/>
    </source>
</evidence>
<evidence type="ECO:0000256" key="4">
    <source>
        <dbReference type="ARBA" id="ARBA00022741"/>
    </source>
</evidence>
<dbReference type="SMART" id="SM00490">
    <property type="entry name" value="HELICc"/>
    <property type="match status" value="1"/>
</dbReference>
<dbReference type="InterPro" id="IPR041236">
    <property type="entry name" value="PriA_C"/>
</dbReference>
<gene>
    <name evidence="12" type="primary">priA</name>
    <name evidence="14" type="ORF">A7E78_07150</name>
</gene>
<dbReference type="STRING" id="1842532.A7E78_07150"/>
<evidence type="ECO:0000256" key="2">
    <source>
        <dbReference type="ARBA" id="ARBA00022705"/>
    </source>
</evidence>
<evidence type="ECO:0000256" key="11">
    <source>
        <dbReference type="ARBA" id="ARBA00048988"/>
    </source>
</evidence>
<dbReference type="GO" id="GO:0016887">
    <property type="term" value="F:ATP hydrolysis activity"/>
    <property type="evidence" value="ECO:0007669"/>
    <property type="project" value="RHEA"/>
</dbReference>
<accession>A0A1L3GNY9</accession>
<dbReference type="OrthoDB" id="9759544at2"/>
<dbReference type="AlphaFoldDB" id="A0A1L3GNY9"/>
<dbReference type="InterPro" id="IPR014001">
    <property type="entry name" value="Helicase_ATP-bd"/>
</dbReference>
<dbReference type="CDD" id="cd17929">
    <property type="entry name" value="DEXHc_priA"/>
    <property type="match status" value="1"/>
</dbReference>
<name>A0A1L3GNY9_9BACT</name>
<comment type="catalytic activity">
    <reaction evidence="12">
        <text>Couples ATP hydrolysis with the unwinding of duplex DNA by translocating in the 3'-5' direction.</text>
        <dbReference type="EC" id="5.6.2.4"/>
    </reaction>
</comment>
<feature type="binding site" evidence="12">
    <location>
        <position position="468"/>
    </location>
    <ligand>
        <name>Zn(2+)</name>
        <dbReference type="ChEBI" id="CHEBI:29105"/>
        <label>2</label>
    </ligand>
</feature>
<evidence type="ECO:0000256" key="3">
    <source>
        <dbReference type="ARBA" id="ARBA00022723"/>
    </source>
</evidence>
<reference evidence="14 15" key="1">
    <citation type="journal article" date="2017" name="Genome Announc.">
        <title>Complete Genome Sequences of Two Acetylene-Fermenting Pelobacter acetylenicus Strains.</title>
        <authorList>
            <person name="Sutton J.M."/>
            <person name="Baesman S.M."/>
            <person name="Fierst J.L."/>
            <person name="Poret-Peterson A.T."/>
            <person name="Oremland R.S."/>
            <person name="Dunlap D.S."/>
            <person name="Akob D.M."/>
        </authorList>
    </citation>
    <scope>NUCLEOTIDE SEQUENCE [LARGE SCALE GENOMIC DNA]</scope>
    <source>
        <strain evidence="14 15">SFB93</strain>
    </source>
</reference>
<dbReference type="InterPro" id="IPR027417">
    <property type="entry name" value="P-loop_NTPase"/>
</dbReference>
<organism evidence="14 15">
    <name type="scientific">Syntrophotalea acetylenivorans</name>
    <dbReference type="NCBI Taxonomy" id="1842532"/>
    <lineage>
        <taxon>Bacteria</taxon>
        <taxon>Pseudomonadati</taxon>
        <taxon>Thermodesulfobacteriota</taxon>
        <taxon>Desulfuromonadia</taxon>
        <taxon>Desulfuromonadales</taxon>
        <taxon>Syntrophotaleaceae</taxon>
        <taxon>Syntrophotalea</taxon>
    </lineage>
</organism>
<dbReference type="InterPro" id="IPR041222">
    <property type="entry name" value="PriA_3primeBD"/>
</dbReference>
<proteinExistence type="inferred from homology"/>
<feature type="binding site" evidence="12">
    <location>
        <position position="441"/>
    </location>
    <ligand>
        <name>Zn(2+)</name>
        <dbReference type="ChEBI" id="CHEBI:29105"/>
        <label>1</label>
    </ligand>
</feature>
<keyword evidence="15" id="KW-1185">Reference proteome</keyword>
<evidence type="ECO:0000256" key="10">
    <source>
        <dbReference type="ARBA" id="ARBA00023235"/>
    </source>
</evidence>
<keyword evidence="6 12" id="KW-0347">Helicase</keyword>
<protein>
    <recommendedName>
        <fullName evidence="12">Replication restart protein PriA</fullName>
    </recommendedName>
    <alternativeName>
        <fullName evidence="12">ATP-dependent DNA helicase PriA</fullName>
        <ecNumber evidence="12">5.6.2.4</ecNumber>
    </alternativeName>
    <alternativeName>
        <fullName evidence="12">DNA 3'-5' helicase PriA</fullName>
    </alternativeName>
</protein>
<comment type="function">
    <text evidence="12">Initiates the restart of stalled replication forks, which reloads the replicative helicase on sites other than the origin of replication. Recognizes and binds to abandoned replication forks and remodels them to uncover a helicase loading site. Promotes assembly of the primosome at these replication forks.</text>
</comment>
<dbReference type="GO" id="GO:1990077">
    <property type="term" value="C:primosome complex"/>
    <property type="evidence" value="ECO:0007669"/>
    <property type="project" value="UniProtKB-UniRule"/>
</dbReference>
<feature type="binding site" evidence="12">
    <location>
        <position position="447"/>
    </location>
    <ligand>
        <name>Zn(2+)</name>
        <dbReference type="ChEBI" id="CHEBI:29105"/>
        <label>2</label>
    </ligand>
</feature>
<feature type="binding site" evidence="12">
    <location>
        <position position="450"/>
    </location>
    <ligand>
        <name>Zn(2+)</name>
        <dbReference type="ChEBI" id="CHEBI:29105"/>
        <label>2</label>
    </ligand>
</feature>
<dbReference type="Gene3D" id="3.40.50.300">
    <property type="entry name" value="P-loop containing nucleotide triphosphate hydrolases"/>
    <property type="match status" value="2"/>
</dbReference>
<dbReference type="GO" id="GO:0043138">
    <property type="term" value="F:3'-5' DNA helicase activity"/>
    <property type="evidence" value="ECO:0007669"/>
    <property type="project" value="UniProtKB-EC"/>
</dbReference>
<evidence type="ECO:0000256" key="12">
    <source>
        <dbReference type="HAMAP-Rule" id="MF_00983"/>
    </source>
</evidence>
<dbReference type="SMART" id="SM00487">
    <property type="entry name" value="DEXDc"/>
    <property type="match status" value="1"/>
</dbReference>
<dbReference type="EMBL" id="CP015519">
    <property type="protein sequence ID" value="APG27634.1"/>
    <property type="molecule type" value="Genomic_DNA"/>
</dbReference>
<dbReference type="PROSITE" id="PS51192">
    <property type="entry name" value="HELICASE_ATP_BIND_1"/>
    <property type="match status" value="1"/>
</dbReference>
<dbReference type="Gene3D" id="3.40.1440.60">
    <property type="entry name" value="PriA, 3(prime) DNA-binding domain"/>
    <property type="match status" value="1"/>
</dbReference>
<evidence type="ECO:0000256" key="1">
    <source>
        <dbReference type="ARBA" id="ARBA00022515"/>
    </source>
</evidence>
<keyword evidence="1 12" id="KW-0639">Primosome</keyword>
<feature type="binding site" evidence="12">
    <location>
        <position position="478"/>
    </location>
    <ligand>
        <name>Zn(2+)</name>
        <dbReference type="ChEBI" id="CHEBI:29105"/>
        <label>1</label>
    </ligand>
</feature>
<dbReference type="GO" id="GO:0006310">
    <property type="term" value="P:DNA recombination"/>
    <property type="evidence" value="ECO:0007669"/>
    <property type="project" value="InterPro"/>
</dbReference>
<dbReference type="HAMAP" id="MF_00983">
    <property type="entry name" value="PriA"/>
    <property type="match status" value="1"/>
</dbReference>
<dbReference type="Proteomes" id="UP000182517">
    <property type="component" value="Chromosome"/>
</dbReference>
<evidence type="ECO:0000256" key="6">
    <source>
        <dbReference type="ARBA" id="ARBA00022806"/>
    </source>
</evidence>
<keyword evidence="4 12" id="KW-0547">Nucleotide-binding</keyword>
<evidence type="ECO:0000256" key="8">
    <source>
        <dbReference type="ARBA" id="ARBA00022840"/>
    </source>
</evidence>
<comment type="subunit">
    <text evidence="12">Component of the replication restart primosome.</text>
</comment>
<keyword evidence="9 12" id="KW-0238">DNA-binding</keyword>
<dbReference type="PANTHER" id="PTHR30580">
    <property type="entry name" value="PRIMOSOMAL PROTEIN N"/>
    <property type="match status" value="1"/>
</dbReference>
<dbReference type="GO" id="GO:0005524">
    <property type="term" value="F:ATP binding"/>
    <property type="evidence" value="ECO:0007669"/>
    <property type="project" value="UniProtKB-UniRule"/>
</dbReference>
<dbReference type="GO" id="GO:0008270">
    <property type="term" value="F:zinc ion binding"/>
    <property type="evidence" value="ECO:0007669"/>
    <property type="project" value="UniProtKB-UniRule"/>
</dbReference>
<comment type="similarity">
    <text evidence="12">Belongs to the helicase family. PriA subfamily.</text>
</comment>
<evidence type="ECO:0000256" key="9">
    <source>
        <dbReference type="ARBA" id="ARBA00023125"/>
    </source>
</evidence>
<dbReference type="EC" id="5.6.2.4" evidence="12"/>
<dbReference type="InterPro" id="IPR011545">
    <property type="entry name" value="DEAD/DEAH_box_helicase_dom"/>
</dbReference>